<name>A0A8K0CQ38_IGNLU</name>
<feature type="non-terminal residue" evidence="3">
    <location>
        <position position="1"/>
    </location>
</feature>
<evidence type="ECO:0000256" key="1">
    <source>
        <dbReference type="SAM" id="MobiDB-lite"/>
    </source>
</evidence>
<dbReference type="Proteomes" id="UP000801492">
    <property type="component" value="Unassembled WGS sequence"/>
</dbReference>
<comment type="caution">
    <text evidence="3">The sequence shown here is derived from an EMBL/GenBank/DDBJ whole genome shotgun (WGS) entry which is preliminary data.</text>
</comment>
<keyword evidence="4" id="KW-1185">Reference proteome</keyword>
<keyword evidence="2" id="KW-0812">Transmembrane</keyword>
<evidence type="ECO:0000313" key="4">
    <source>
        <dbReference type="Proteomes" id="UP000801492"/>
    </source>
</evidence>
<dbReference type="EMBL" id="VTPC01028919">
    <property type="protein sequence ID" value="KAF2891548.1"/>
    <property type="molecule type" value="Genomic_DNA"/>
</dbReference>
<protein>
    <submittedName>
        <fullName evidence="3">Uncharacterized protein</fullName>
    </submittedName>
</protein>
<sequence>YSVCNRINSMYYLSIFIYAVIISSAINLERKVGDERPHLYPLVKPIKKENENDETTKTVANITTESTVIEKLTISIKNEDKTYTVTIFNEIAVNEETSVNDNITHHVEDTSLPYIADSDTQSSDKTSVDTNYTQENEHGYSNEENTNGATSTTVSNYNEEVSLKMPNETNTQNNSYNESQTVSLENSGISNSTISNESAKHIAVRVNDESSE</sequence>
<proteinExistence type="predicted"/>
<keyword evidence="2" id="KW-0472">Membrane</keyword>
<dbReference type="AlphaFoldDB" id="A0A8K0CQ38"/>
<organism evidence="3 4">
    <name type="scientific">Ignelater luminosus</name>
    <name type="common">Cucubano</name>
    <name type="synonym">Pyrophorus luminosus</name>
    <dbReference type="NCBI Taxonomy" id="2038154"/>
    <lineage>
        <taxon>Eukaryota</taxon>
        <taxon>Metazoa</taxon>
        <taxon>Ecdysozoa</taxon>
        <taxon>Arthropoda</taxon>
        <taxon>Hexapoda</taxon>
        <taxon>Insecta</taxon>
        <taxon>Pterygota</taxon>
        <taxon>Neoptera</taxon>
        <taxon>Endopterygota</taxon>
        <taxon>Coleoptera</taxon>
        <taxon>Polyphaga</taxon>
        <taxon>Elateriformia</taxon>
        <taxon>Elateroidea</taxon>
        <taxon>Elateridae</taxon>
        <taxon>Agrypninae</taxon>
        <taxon>Pyrophorini</taxon>
        <taxon>Ignelater</taxon>
    </lineage>
</organism>
<feature type="region of interest" description="Disordered" evidence="1">
    <location>
        <begin position="110"/>
        <end position="152"/>
    </location>
</feature>
<evidence type="ECO:0000256" key="2">
    <source>
        <dbReference type="SAM" id="Phobius"/>
    </source>
</evidence>
<keyword evidence="2" id="KW-1133">Transmembrane helix</keyword>
<feature type="compositionally biased region" description="Polar residues" evidence="1">
    <location>
        <begin position="142"/>
        <end position="152"/>
    </location>
</feature>
<gene>
    <name evidence="3" type="ORF">ILUMI_14625</name>
</gene>
<evidence type="ECO:0000313" key="3">
    <source>
        <dbReference type="EMBL" id="KAF2891548.1"/>
    </source>
</evidence>
<reference evidence="3" key="1">
    <citation type="submission" date="2019-08" db="EMBL/GenBank/DDBJ databases">
        <title>The genome of the North American firefly Photinus pyralis.</title>
        <authorList>
            <consortium name="Photinus pyralis genome working group"/>
            <person name="Fallon T.R."/>
            <person name="Sander Lower S.E."/>
            <person name="Weng J.-K."/>
        </authorList>
    </citation>
    <scope>NUCLEOTIDE SEQUENCE</scope>
    <source>
        <strain evidence="3">TRF0915ILg1</strain>
        <tissue evidence="3">Whole body</tissue>
    </source>
</reference>
<feature type="compositionally biased region" description="Polar residues" evidence="1">
    <location>
        <begin position="118"/>
        <end position="134"/>
    </location>
</feature>
<accession>A0A8K0CQ38</accession>
<feature type="transmembrane region" description="Helical" evidence="2">
    <location>
        <begin position="12"/>
        <end position="28"/>
    </location>
</feature>